<reference evidence="2" key="1">
    <citation type="submission" date="2020-10" db="EMBL/GenBank/DDBJ databases">
        <title>Catharus ustulatus (Swainson's thrush) genome, bCatUst1, primary haplotype v2.</title>
        <authorList>
            <person name="Delmore K."/>
            <person name="Vafadar M."/>
            <person name="Formenti G."/>
            <person name="Chow W."/>
            <person name="Pelan S."/>
            <person name="Howe K."/>
            <person name="Rhie A."/>
            <person name="Mountcastle J."/>
            <person name="Haase B."/>
            <person name="Fedrigo O."/>
            <person name="Jarvis E.D."/>
        </authorList>
    </citation>
    <scope>NUCLEOTIDE SEQUENCE [LARGE SCALE GENOMIC DNA]</scope>
</reference>
<evidence type="ECO:0000256" key="1">
    <source>
        <dbReference type="SAM" id="MobiDB-lite"/>
    </source>
</evidence>
<proteinExistence type="predicted"/>
<sequence length="98" mass="11197">MAGFINFADEEEVRAYLENLHVEYSYQCFKEKDPDGKARPAPRPAPRGFRGGGAGAARQLRGAWAQRELLQTGGLPSPRQRWTRPRFESCLQIFREVM</sequence>
<reference evidence="2" key="2">
    <citation type="submission" date="2025-08" db="UniProtKB">
        <authorList>
            <consortium name="Ensembl"/>
        </authorList>
    </citation>
    <scope>IDENTIFICATION</scope>
</reference>
<organism evidence="2 3">
    <name type="scientific">Catharus ustulatus</name>
    <name type="common">Russet-backed thrush</name>
    <name type="synonym">Hylocichla ustulatus</name>
    <dbReference type="NCBI Taxonomy" id="91951"/>
    <lineage>
        <taxon>Eukaryota</taxon>
        <taxon>Metazoa</taxon>
        <taxon>Chordata</taxon>
        <taxon>Craniata</taxon>
        <taxon>Vertebrata</taxon>
        <taxon>Euteleostomi</taxon>
        <taxon>Archelosauria</taxon>
        <taxon>Archosauria</taxon>
        <taxon>Dinosauria</taxon>
        <taxon>Saurischia</taxon>
        <taxon>Theropoda</taxon>
        <taxon>Coelurosauria</taxon>
        <taxon>Aves</taxon>
        <taxon>Neognathae</taxon>
        <taxon>Neoaves</taxon>
        <taxon>Telluraves</taxon>
        <taxon>Australaves</taxon>
        <taxon>Passeriformes</taxon>
        <taxon>Turdidae</taxon>
        <taxon>Catharus</taxon>
    </lineage>
</organism>
<name>A0A8C3TQ76_CATUS</name>
<protein>
    <submittedName>
        <fullName evidence="2">Uncharacterized protein</fullName>
    </submittedName>
</protein>
<reference evidence="2" key="3">
    <citation type="submission" date="2025-09" db="UniProtKB">
        <authorList>
            <consortium name="Ensembl"/>
        </authorList>
    </citation>
    <scope>IDENTIFICATION</scope>
</reference>
<dbReference type="Proteomes" id="UP000694563">
    <property type="component" value="Chromosome 9"/>
</dbReference>
<evidence type="ECO:0000313" key="3">
    <source>
        <dbReference type="Proteomes" id="UP000694563"/>
    </source>
</evidence>
<feature type="region of interest" description="Disordered" evidence="1">
    <location>
        <begin position="31"/>
        <end position="55"/>
    </location>
</feature>
<accession>A0A8C3TQ76</accession>
<dbReference type="AlphaFoldDB" id="A0A8C3TQ76"/>
<gene>
    <name evidence="2" type="primary">LOC117000109</name>
</gene>
<evidence type="ECO:0000313" key="2">
    <source>
        <dbReference type="Ensembl" id="ENSCUSP00005001911.1"/>
    </source>
</evidence>
<keyword evidence="3" id="KW-1185">Reference proteome</keyword>
<dbReference type="Ensembl" id="ENSCUST00005002012.1">
    <property type="protein sequence ID" value="ENSCUSP00005001911.1"/>
    <property type="gene ID" value="ENSCUSG00005001317.1"/>
</dbReference>